<evidence type="ECO:0000256" key="4">
    <source>
        <dbReference type="RuleBase" id="RU003718"/>
    </source>
</evidence>
<proteinExistence type="inferred from homology"/>
<evidence type="ECO:0000256" key="3">
    <source>
        <dbReference type="ARBA" id="ARBA00022679"/>
    </source>
</evidence>
<dbReference type="PANTHER" id="PTHR48043:SF159">
    <property type="entry name" value="EG:EG0003.4 PROTEIN-RELATED"/>
    <property type="match status" value="1"/>
</dbReference>
<dbReference type="GO" id="GO:0015020">
    <property type="term" value="F:glucuronosyltransferase activity"/>
    <property type="evidence" value="ECO:0007669"/>
    <property type="project" value="UniProtKB-EC"/>
</dbReference>
<dbReference type="Gene3D" id="3.40.50.2000">
    <property type="entry name" value="Glycogen Phosphorylase B"/>
    <property type="match status" value="1"/>
</dbReference>
<dbReference type="PANTHER" id="PTHR48043">
    <property type="entry name" value="EG:EG0003.4 PROTEIN-RELATED"/>
    <property type="match status" value="1"/>
</dbReference>
<keyword evidence="5" id="KW-0812">Transmembrane</keyword>
<dbReference type="Proteomes" id="UP000007801">
    <property type="component" value="Unassembled WGS sequence"/>
</dbReference>
<organism evidence="6 7">
    <name type="scientific">Drosophila ananassae</name>
    <name type="common">Fruit fly</name>
    <dbReference type="NCBI Taxonomy" id="7217"/>
    <lineage>
        <taxon>Eukaryota</taxon>
        <taxon>Metazoa</taxon>
        <taxon>Ecdysozoa</taxon>
        <taxon>Arthropoda</taxon>
        <taxon>Hexapoda</taxon>
        <taxon>Insecta</taxon>
        <taxon>Pterygota</taxon>
        <taxon>Neoptera</taxon>
        <taxon>Endopterygota</taxon>
        <taxon>Diptera</taxon>
        <taxon>Brachycera</taxon>
        <taxon>Muscomorpha</taxon>
        <taxon>Ephydroidea</taxon>
        <taxon>Drosophilidae</taxon>
        <taxon>Drosophila</taxon>
        <taxon>Sophophora</taxon>
    </lineage>
</organism>
<dbReference type="eggNOG" id="KOG1192">
    <property type="taxonomic scope" value="Eukaryota"/>
</dbReference>
<evidence type="ECO:0000313" key="7">
    <source>
        <dbReference type="Proteomes" id="UP000007801"/>
    </source>
</evidence>
<protein>
    <recommendedName>
        <fullName evidence="5">UDP-glucuronosyltransferase</fullName>
        <ecNumber evidence="5">2.4.1.17</ecNumber>
    </recommendedName>
</protein>
<dbReference type="AlphaFoldDB" id="B3LZ71"/>
<dbReference type="OMA" id="EFEHICR"/>
<comment type="similarity">
    <text evidence="1 4">Belongs to the UDP-glycosyltransferase family.</text>
</comment>
<accession>B3LZ71</accession>
<dbReference type="OrthoDB" id="5835829at2759"/>
<dbReference type="HOGENOM" id="CLU_012949_0_2_1"/>
<keyword evidence="5" id="KW-0472">Membrane</keyword>
<reference evidence="6 7" key="1">
    <citation type="journal article" date="2007" name="Nature">
        <title>Evolution of genes and genomes on the Drosophila phylogeny.</title>
        <authorList>
            <consortium name="Drosophila 12 Genomes Consortium"/>
            <person name="Clark A.G."/>
            <person name="Eisen M.B."/>
            <person name="Smith D.R."/>
            <person name="Bergman C.M."/>
            <person name="Oliver B."/>
            <person name="Markow T.A."/>
            <person name="Kaufman T.C."/>
            <person name="Kellis M."/>
            <person name="Gelbart W."/>
            <person name="Iyer V.N."/>
            <person name="Pollard D.A."/>
            <person name="Sackton T.B."/>
            <person name="Larracuente A.M."/>
            <person name="Singh N.D."/>
            <person name="Abad J.P."/>
            <person name="Abt D.N."/>
            <person name="Adryan B."/>
            <person name="Aguade M."/>
            <person name="Akashi H."/>
            <person name="Anderson W.W."/>
            <person name="Aquadro C.F."/>
            <person name="Ardell D.H."/>
            <person name="Arguello R."/>
            <person name="Artieri C.G."/>
            <person name="Barbash D.A."/>
            <person name="Barker D."/>
            <person name="Barsanti P."/>
            <person name="Batterham P."/>
            <person name="Batzoglou S."/>
            <person name="Begun D."/>
            <person name="Bhutkar A."/>
            <person name="Blanco E."/>
            <person name="Bosak S.A."/>
            <person name="Bradley R.K."/>
            <person name="Brand A.D."/>
            <person name="Brent M.R."/>
            <person name="Brooks A.N."/>
            <person name="Brown R.H."/>
            <person name="Butlin R.K."/>
            <person name="Caggese C."/>
            <person name="Calvi B.R."/>
            <person name="Bernardo de Carvalho A."/>
            <person name="Caspi A."/>
            <person name="Castrezana S."/>
            <person name="Celniker S.E."/>
            <person name="Chang J.L."/>
            <person name="Chapple C."/>
            <person name="Chatterji S."/>
            <person name="Chinwalla A."/>
            <person name="Civetta A."/>
            <person name="Clifton S.W."/>
            <person name="Comeron J.M."/>
            <person name="Costello J.C."/>
            <person name="Coyne J.A."/>
            <person name="Daub J."/>
            <person name="David R.G."/>
            <person name="Delcher A.L."/>
            <person name="Delehaunty K."/>
            <person name="Do C.B."/>
            <person name="Ebling H."/>
            <person name="Edwards K."/>
            <person name="Eickbush T."/>
            <person name="Evans J.D."/>
            <person name="Filipski A."/>
            <person name="Findeiss S."/>
            <person name="Freyhult E."/>
            <person name="Fulton L."/>
            <person name="Fulton R."/>
            <person name="Garcia A.C."/>
            <person name="Gardiner A."/>
            <person name="Garfield D.A."/>
            <person name="Garvin B.E."/>
            <person name="Gibson G."/>
            <person name="Gilbert D."/>
            <person name="Gnerre S."/>
            <person name="Godfrey J."/>
            <person name="Good R."/>
            <person name="Gotea V."/>
            <person name="Gravely B."/>
            <person name="Greenberg A.J."/>
            <person name="Griffiths-Jones S."/>
            <person name="Gross S."/>
            <person name="Guigo R."/>
            <person name="Gustafson E.A."/>
            <person name="Haerty W."/>
            <person name="Hahn M.W."/>
            <person name="Halligan D.L."/>
            <person name="Halpern A.L."/>
            <person name="Halter G.M."/>
            <person name="Han M.V."/>
            <person name="Heger A."/>
            <person name="Hillier L."/>
            <person name="Hinrichs A.S."/>
            <person name="Holmes I."/>
            <person name="Hoskins R.A."/>
            <person name="Hubisz M.J."/>
            <person name="Hultmark D."/>
            <person name="Huntley M.A."/>
            <person name="Jaffe D.B."/>
            <person name="Jagadeeshan S."/>
            <person name="Jeck W.R."/>
            <person name="Johnson J."/>
            <person name="Jones C.D."/>
            <person name="Jordan W.C."/>
            <person name="Karpen G.H."/>
            <person name="Kataoka E."/>
            <person name="Keightley P.D."/>
            <person name="Kheradpour P."/>
            <person name="Kirkness E.F."/>
            <person name="Koerich L.B."/>
            <person name="Kristiansen K."/>
            <person name="Kudrna D."/>
            <person name="Kulathinal R.J."/>
            <person name="Kumar S."/>
            <person name="Kwok R."/>
            <person name="Lander E."/>
            <person name="Langley C.H."/>
            <person name="Lapoint R."/>
            <person name="Lazzaro B.P."/>
            <person name="Lee S.J."/>
            <person name="Levesque L."/>
            <person name="Li R."/>
            <person name="Lin C.F."/>
            <person name="Lin M.F."/>
            <person name="Lindblad-Toh K."/>
            <person name="Llopart A."/>
            <person name="Long M."/>
            <person name="Low L."/>
            <person name="Lozovsky E."/>
            <person name="Lu J."/>
            <person name="Luo M."/>
            <person name="Machado C.A."/>
            <person name="Makalowski W."/>
            <person name="Marzo M."/>
            <person name="Matsuda M."/>
            <person name="Matzkin L."/>
            <person name="McAllister B."/>
            <person name="McBride C.S."/>
            <person name="McKernan B."/>
            <person name="McKernan K."/>
            <person name="Mendez-Lago M."/>
            <person name="Minx P."/>
            <person name="Mollenhauer M.U."/>
            <person name="Montooth K."/>
            <person name="Mount S.M."/>
            <person name="Mu X."/>
            <person name="Myers E."/>
            <person name="Negre B."/>
            <person name="Newfeld S."/>
            <person name="Nielsen R."/>
            <person name="Noor M.A."/>
            <person name="O'Grady P."/>
            <person name="Pachter L."/>
            <person name="Papaceit M."/>
            <person name="Parisi M.J."/>
            <person name="Parisi M."/>
            <person name="Parts L."/>
            <person name="Pedersen J.S."/>
            <person name="Pesole G."/>
            <person name="Phillippy A.M."/>
            <person name="Ponting C.P."/>
            <person name="Pop M."/>
            <person name="Porcelli D."/>
            <person name="Powell J.R."/>
            <person name="Prohaska S."/>
            <person name="Pruitt K."/>
            <person name="Puig M."/>
            <person name="Quesneville H."/>
            <person name="Ram K.R."/>
            <person name="Rand D."/>
            <person name="Rasmussen M.D."/>
            <person name="Reed L.K."/>
            <person name="Reenan R."/>
            <person name="Reily A."/>
            <person name="Remington K.A."/>
            <person name="Rieger T.T."/>
            <person name="Ritchie M.G."/>
            <person name="Robin C."/>
            <person name="Rogers Y.H."/>
            <person name="Rohde C."/>
            <person name="Rozas J."/>
            <person name="Rubenfield M.J."/>
            <person name="Ruiz A."/>
            <person name="Russo S."/>
            <person name="Salzberg S.L."/>
            <person name="Sanchez-Gracia A."/>
            <person name="Saranga D.J."/>
            <person name="Sato H."/>
            <person name="Schaeffer S.W."/>
            <person name="Schatz M.C."/>
            <person name="Schlenke T."/>
            <person name="Schwartz R."/>
            <person name="Segarra C."/>
            <person name="Singh R.S."/>
            <person name="Sirot L."/>
            <person name="Sirota M."/>
            <person name="Sisneros N.B."/>
            <person name="Smith C.D."/>
            <person name="Smith T.F."/>
            <person name="Spieth J."/>
            <person name="Stage D.E."/>
            <person name="Stark A."/>
            <person name="Stephan W."/>
            <person name="Strausberg R.L."/>
            <person name="Strempel S."/>
            <person name="Sturgill D."/>
            <person name="Sutton G."/>
            <person name="Sutton G.G."/>
            <person name="Tao W."/>
            <person name="Teichmann S."/>
            <person name="Tobari Y.N."/>
            <person name="Tomimura Y."/>
            <person name="Tsolas J.M."/>
            <person name="Valente V.L."/>
            <person name="Venter E."/>
            <person name="Venter J.C."/>
            <person name="Vicario S."/>
            <person name="Vieira F.G."/>
            <person name="Vilella A.J."/>
            <person name="Villasante A."/>
            <person name="Walenz B."/>
            <person name="Wang J."/>
            <person name="Wasserman M."/>
            <person name="Watts T."/>
            <person name="Wilson D."/>
            <person name="Wilson R.K."/>
            <person name="Wing R.A."/>
            <person name="Wolfner M.F."/>
            <person name="Wong A."/>
            <person name="Wong G.K."/>
            <person name="Wu C.I."/>
            <person name="Wu G."/>
            <person name="Yamamoto D."/>
            <person name="Yang H.P."/>
            <person name="Yang S.P."/>
            <person name="Yorke J.A."/>
            <person name="Yoshida K."/>
            <person name="Zdobnov E."/>
            <person name="Zhang P."/>
            <person name="Zhang Y."/>
            <person name="Zimin A.V."/>
            <person name="Baldwin J."/>
            <person name="Abdouelleil A."/>
            <person name="Abdulkadir J."/>
            <person name="Abebe A."/>
            <person name="Abera B."/>
            <person name="Abreu J."/>
            <person name="Acer S.C."/>
            <person name="Aftuck L."/>
            <person name="Alexander A."/>
            <person name="An P."/>
            <person name="Anderson E."/>
            <person name="Anderson S."/>
            <person name="Arachi H."/>
            <person name="Azer M."/>
            <person name="Bachantsang P."/>
            <person name="Barry A."/>
            <person name="Bayul T."/>
            <person name="Berlin A."/>
            <person name="Bessette D."/>
            <person name="Bloom T."/>
            <person name="Blye J."/>
            <person name="Boguslavskiy L."/>
            <person name="Bonnet C."/>
            <person name="Boukhgalter B."/>
            <person name="Bourzgui I."/>
            <person name="Brown A."/>
            <person name="Cahill P."/>
            <person name="Channer S."/>
            <person name="Cheshatsang Y."/>
            <person name="Chuda L."/>
            <person name="Citroen M."/>
            <person name="Collymore A."/>
            <person name="Cooke P."/>
            <person name="Costello M."/>
            <person name="D'Aco K."/>
            <person name="Daza R."/>
            <person name="De Haan G."/>
            <person name="DeGray S."/>
            <person name="DeMaso C."/>
            <person name="Dhargay N."/>
            <person name="Dooley K."/>
            <person name="Dooley E."/>
            <person name="Doricent M."/>
            <person name="Dorje P."/>
            <person name="Dorjee K."/>
            <person name="Dupes A."/>
            <person name="Elong R."/>
            <person name="Falk J."/>
            <person name="Farina A."/>
            <person name="Faro S."/>
            <person name="Ferguson D."/>
            <person name="Fisher S."/>
            <person name="Foley C.D."/>
            <person name="Franke A."/>
            <person name="Friedrich D."/>
            <person name="Gadbois L."/>
            <person name="Gearin G."/>
            <person name="Gearin C.R."/>
            <person name="Giannoukos G."/>
            <person name="Goode T."/>
            <person name="Graham J."/>
            <person name="Grandbois E."/>
            <person name="Grewal S."/>
            <person name="Gyaltsen K."/>
            <person name="Hafez N."/>
            <person name="Hagos B."/>
            <person name="Hall J."/>
            <person name="Henson C."/>
            <person name="Hollinger A."/>
            <person name="Honan T."/>
            <person name="Huard M.D."/>
            <person name="Hughes L."/>
            <person name="Hurhula B."/>
            <person name="Husby M.E."/>
            <person name="Kamat A."/>
            <person name="Kanga B."/>
            <person name="Kashin S."/>
            <person name="Khazanovich D."/>
            <person name="Kisner P."/>
            <person name="Lance K."/>
            <person name="Lara M."/>
            <person name="Lee W."/>
            <person name="Lennon N."/>
            <person name="Letendre F."/>
            <person name="LeVine R."/>
            <person name="Lipovsky A."/>
            <person name="Liu X."/>
            <person name="Liu J."/>
            <person name="Liu S."/>
            <person name="Lokyitsang T."/>
            <person name="Lokyitsang Y."/>
            <person name="Lubonja R."/>
            <person name="Lui A."/>
            <person name="MacDonald P."/>
            <person name="Magnisalis V."/>
            <person name="Maru K."/>
            <person name="Matthews C."/>
            <person name="McCusker W."/>
            <person name="McDonough S."/>
            <person name="Mehta T."/>
            <person name="Meldrim J."/>
            <person name="Meneus L."/>
            <person name="Mihai O."/>
            <person name="Mihalev A."/>
            <person name="Mihova T."/>
            <person name="Mittelman R."/>
            <person name="Mlenga V."/>
            <person name="Montmayeur A."/>
            <person name="Mulrain L."/>
            <person name="Navidi A."/>
            <person name="Naylor J."/>
            <person name="Negash T."/>
            <person name="Nguyen T."/>
            <person name="Nguyen N."/>
            <person name="Nicol R."/>
            <person name="Norbu C."/>
            <person name="Norbu N."/>
            <person name="Novod N."/>
            <person name="O'Neill B."/>
            <person name="Osman S."/>
            <person name="Markiewicz E."/>
            <person name="Oyono O.L."/>
            <person name="Patti C."/>
            <person name="Phunkhang P."/>
            <person name="Pierre F."/>
            <person name="Priest M."/>
            <person name="Raghuraman S."/>
            <person name="Rege F."/>
            <person name="Reyes R."/>
            <person name="Rise C."/>
            <person name="Rogov P."/>
            <person name="Ross K."/>
            <person name="Ryan E."/>
            <person name="Settipalli S."/>
            <person name="Shea T."/>
            <person name="Sherpa N."/>
            <person name="Shi L."/>
            <person name="Shih D."/>
            <person name="Sparrow T."/>
            <person name="Spaulding J."/>
            <person name="Stalker J."/>
            <person name="Stange-Thomann N."/>
            <person name="Stavropoulos S."/>
            <person name="Stone C."/>
            <person name="Strader C."/>
            <person name="Tesfaye S."/>
            <person name="Thomson T."/>
            <person name="Thoulutsang Y."/>
            <person name="Thoulutsang D."/>
            <person name="Topham K."/>
            <person name="Topping I."/>
            <person name="Tsamla T."/>
            <person name="Vassiliev H."/>
            <person name="Vo A."/>
            <person name="Wangchuk T."/>
            <person name="Wangdi T."/>
            <person name="Weiand M."/>
            <person name="Wilkinson J."/>
            <person name="Wilson A."/>
            <person name="Yadav S."/>
            <person name="Young G."/>
            <person name="Yu Q."/>
            <person name="Zembek L."/>
            <person name="Zhong D."/>
            <person name="Zimmer A."/>
            <person name="Zwirko Z."/>
            <person name="Jaffe D.B."/>
            <person name="Alvarez P."/>
            <person name="Brockman W."/>
            <person name="Butler J."/>
            <person name="Chin C."/>
            <person name="Gnerre S."/>
            <person name="Grabherr M."/>
            <person name="Kleber M."/>
            <person name="Mauceli E."/>
            <person name="MacCallum I."/>
        </authorList>
    </citation>
    <scope>NUCLEOTIDE SEQUENCE [LARGE SCALE GENOMIC DNA]</scope>
    <source>
        <strain evidence="7">Tucson 14024-0371.13</strain>
    </source>
</reference>
<feature type="transmembrane region" description="Helical" evidence="5">
    <location>
        <begin position="484"/>
        <end position="507"/>
    </location>
</feature>
<dbReference type="InterPro" id="IPR050271">
    <property type="entry name" value="UDP-glycosyltransferase"/>
</dbReference>
<gene>
    <name evidence="6" type="primary">Dana\GF18261</name>
    <name evidence="6" type="synonym">dana_GLEANR_19520</name>
    <name evidence="6" type="ORF">GF18261</name>
</gene>
<dbReference type="InParanoid" id="B3LZ71"/>
<dbReference type="CDD" id="cd03784">
    <property type="entry name" value="GT1_Gtf-like"/>
    <property type="match status" value="1"/>
</dbReference>
<dbReference type="SUPFAM" id="SSF53756">
    <property type="entry name" value="UDP-Glycosyltransferase/glycogen phosphorylase"/>
    <property type="match status" value="1"/>
</dbReference>
<dbReference type="STRING" id="7217.B3LZ71"/>
<keyword evidence="7" id="KW-1185">Reference proteome</keyword>
<keyword evidence="3 4" id="KW-0808">Transferase</keyword>
<evidence type="ECO:0000256" key="2">
    <source>
        <dbReference type="ARBA" id="ARBA00022676"/>
    </source>
</evidence>
<dbReference type="FunCoup" id="B3LZ71">
    <property type="interactions" value="235"/>
</dbReference>
<name>B3LZ71_DROAN</name>
<dbReference type="PROSITE" id="PS00375">
    <property type="entry name" value="UDPGT"/>
    <property type="match status" value="1"/>
</dbReference>
<keyword evidence="5" id="KW-1133">Transmembrane helix</keyword>
<dbReference type="PhylomeDB" id="B3LZ71"/>
<dbReference type="FunFam" id="3.40.50.2000:FF:000050">
    <property type="entry name" value="UDP-glucuronosyltransferase"/>
    <property type="match status" value="1"/>
</dbReference>
<sequence>MLILRWFFVAMCVFPGFLEAARILAIFPILSPSHYIYVLPYLKSLASLGHEVTFLNPFPSKEPVKNIRDIPIPEVMEGVEDILKLLTTPMNTWKAAEIVHEYGLNLTKKVFNNDAVRREILKPGKANFDLIIVDVWRSEALYGLAVYFEAPIIGVAPYGTDWKIDELVGNTSPVSYLQSSFHKMSVPDTETFGGRLSNFVEQSINWLNWNWGYAAKHEALYRKYFPNIADKHSLSKVSRDFSLIFVNQHFTLAPPRPYVPNIIEVAGLHVQQEPQALPTDLEEFIQGAGEDGVIYFSLGSNIKSKTLSQERLKVILQAFSSLPQRVLWKFDEENLPEMPSNVFISKWFPQQDILAHPKVRLFVTHGGLLSTIESIHYGTPMLGLPFFFDQFRNIEYVIRQGLGLALNFNEMTAEELNSTIHRLLTEKAFDDKVRTTSARYKDKPMTPLDTAIWWTHYVLRHKGAPHMRVSGRKLDFFTYHSLDVLGTLIGGFLFVLGIVFICIVLCVKKCVKPRKVYNTNNNKRQKLKKR</sequence>
<evidence type="ECO:0000313" key="6">
    <source>
        <dbReference type="EMBL" id="EDV42998.1"/>
    </source>
</evidence>
<evidence type="ECO:0000256" key="5">
    <source>
        <dbReference type="RuleBase" id="RU362059"/>
    </source>
</evidence>
<dbReference type="GeneID" id="6501039"/>
<dbReference type="InterPro" id="IPR002213">
    <property type="entry name" value="UDP_glucos_trans"/>
</dbReference>
<evidence type="ECO:0000256" key="1">
    <source>
        <dbReference type="ARBA" id="ARBA00009995"/>
    </source>
</evidence>
<comment type="catalytic activity">
    <reaction evidence="5">
        <text>glucuronate acceptor + UDP-alpha-D-glucuronate = acceptor beta-D-glucuronoside + UDP + H(+)</text>
        <dbReference type="Rhea" id="RHEA:21032"/>
        <dbReference type="ChEBI" id="CHEBI:15378"/>
        <dbReference type="ChEBI" id="CHEBI:58052"/>
        <dbReference type="ChEBI" id="CHEBI:58223"/>
        <dbReference type="ChEBI" id="CHEBI:132367"/>
        <dbReference type="ChEBI" id="CHEBI:132368"/>
        <dbReference type="EC" id="2.4.1.17"/>
    </reaction>
</comment>
<comment type="subcellular location">
    <subcellularLocation>
        <location evidence="5">Membrane</location>
        <topology evidence="5">Single-pass membrane protein</topology>
    </subcellularLocation>
</comment>
<dbReference type="EC" id="2.4.1.17" evidence="5"/>
<dbReference type="Pfam" id="PF00201">
    <property type="entry name" value="UDPGT"/>
    <property type="match status" value="1"/>
</dbReference>
<dbReference type="InterPro" id="IPR035595">
    <property type="entry name" value="UDP_glycos_trans_CS"/>
</dbReference>
<keyword evidence="2 4" id="KW-0328">Glycosyltransferase</keyword>
<dbReference type="EMBL" id="CH902617">
    <property type="protein sequence ID" value="EDV42998.1"/>
    <property type="molecule type" value="Genomic_DNA"/>
</dbReference>
<dbReference type="KEGG" id="dan:6501039"/>
<dbReference type="GO" id="GO:0016020">
    <property type="term" value="C:membrane"/>
    <property type="evidence" value="ECO:0007669"/>
    <property type="project" value="UniProtKB-SubCell"/>
</dbReference>